<proteinExistence type="predicted"/>
<protein>
    <submittedName>
        <fullName evidence="3">Putative dehydrogenase</fullName>
    </submittedName>
</protein>
<evidence type="ECO:0000259" key="1">
    <source>
        <dbReference type="Pfam" id="PF01408"/>
    </source>
</evidence>
<name>A0A2S3V1A2_9HYPH</name>
<dbReference type="InterPro" id="IPR055170">
    <property type="entry name" value="GFO_IDH_MocA-like_dom"/>
</dbReference>
<dbReference type="SUPFAM" id="SSF51735">
    <property type="entry name" value="NAD(P)-binding Rossmann-fold domains"/>
    <property type="match status" value="1"/>
</dbReference>
<dbReference type="Gene3D" id="3.30.360.10">
    <property type="entry name" value="Dihydrodipicolinate Reductase, domain 2"/>
    <property type="match status" value="1"/>
</dbReference>
<evidence type="ECO:0000313" key="3">
    <source>
        <dbReference type="EMBL" id="POF33563.1"/>
    </source>
</evidence>
<dbReference type="InterPro" id="IPR000683">
    <property type="entry name" value="Gfo/Idh/MocA-like_OxRdtase_N"/>
</dbReference>
<dbReference type="OrthoDB" id="9815825at2"/>
<dbReference type="GO" id="GO:0000166">
    <property type="term" value="F:nucleotide binding"/>
    <property type="evidence" value="ECO:0007669"/>
    <property type="project" value="InterPro"/>
</dbReference>
<feature type="domain" description="Gfo/Idh/MocA-like oxidoreductase N-terminal" evidence="1">
    <location>
        <begin position="13"/>
        <end position="132"/>
    </location>
</feature>
<dbReference type="InterPro" id="IPR052515">
    <property type="entry name" value="Gfo/Idh/MocA_Oxidoreductase"/>
</dbReference>
<dbReference type="RefSeq" id="WP_103220261.1">
    <property type="nucleotide sequence ID" value="NZ_PPCN01000001.1"/>
</dbReference>
<dbReference type="EMBL" id="PPCN01000001">
    <property type="protein sequence ID" value="POF33563.1"/>
    <property type="molecule type" value="Genomic_DNA"/>
</dbReference>
<dbReference type="Proteomes" id="UP000236959">
    <property type="component" value="Unassembled WGS sequence"/>
</dbReference>
<evidence type="ECO:0000259" key="2">
    <source>
        <dbReference type="Pfam" id="PF22725"/>
    </source>
</evidence>
<organism evidence="3 4">
    <name type="scientific">Roseibium marinum</name>
    <dbReference type="NCBI Taxonomy" id="281252"/>
    <lineage>
        <taxon>Bacteria</taxon>
        <taxon>Pseudomonadati</taxon>
        <taxon>Pseudomonadota</taxon>
        <taxon>Alphaproteobacteria</taxon>
        <taxon>Hyphomicrobiales</taxon>
        <taxon>Stappiaceae</taxon>
        <taxon>Roseibium</taxon>
    </lineage>
</organism>
<accession>A0A2S3V1A2</accession>
<dbReference type="InterPro" id="IPR036291">
    <property type="entry name" value="NAD(P)-bd_dom_sf"/>
</dbReference>
<dbReference type="SUPFAM" id="SSF55347">
    <property type="entry name" value="Glyceraldehyde-3-phosphate dehydrogenase-like, C-terminal domain"/>
    <property type="match status" value="1"/>
</dbReference>
<dbReference type="Pfam" id="PF22725">
    <property type="entry name" value="GFO_IDH_MocA_C3"/>
    <property type="match status" value="1"/>
</dbReference>
<dbReference type="PANTHER" id="PTHR43249:SF1">
    <property type="entry name" value="D-GLUCOSIDE 3-DEHYDROGENASE"/>
    <property type="match status" value="1"/>
</dbReference>
<dbReference type="Pfam" id="PF01408">
    <property type="entry name" value="GFO_IDH_MocA"/>
    <property type="match status" value="1"/>
</dbReference>
<reference evidence="3 4" key="1">
    <citation type="submission" date="2018-01" db="EMBL/GenBank/DDBJ databases">
        <title>Genomic Encyclopedia of Archaeal and Bacterial Type Strains, Phase II (KMG-II): from individual species to whole genera.</title>
        <authorList>
            <person name="Goeker M."/>
        </authorList>
    </citation>
    <scope>NUCLEOTIDE SEQUENCE [LARGE SCALE GENOMIC DNA]</scope>
    <source>
        <strain evidence="3 4">DSM 17023</strain>
    </source>
</reference>
<evidence type="ECO:0000313" key="4">
    <source>
        <dbReference type="Proteomes" id="UP000236959"/>
    </source>
</evidence>
<dbReference type="PANTHER" id="PTHR43249">
    <property type="entry name" value="UDP-N-ACETYL-2-AMINO-2-DEOXY-D-GLUCURONATE OXIDASE"/>
    <property type="match status" value="1"/>
</dbReference>
<gene>
    <name evidence="3" type="ORF">CLV41_10111</name>
</gene>
<keyword evidence="4" id="KW-1185">Reference proteome</keyword>
<dbReference type="AlphaFoldDB" id="A0A2S3V1A2"/>
<feature type="domain" description="GFO/IDH/MocA-like oxidoreductase" evidence="2">
    <location>
        <begin position="146"/>
        <end position="268"/>
    </location>
</feature>
<sequence>MEVAGDRVSPPLGVALVGAGMVAGTHLAAIAHARDHVILRGVLSRRADRADALLAGLPENYQSVPRVYQSLDQLIEDDTVNAVVIITPANVRLELIGPIAGSGKHILLEKPIARNQAEAEAVVDLCEKAGIHLGIVFQHRFRDASRRAKRIVDAGGLGRLGAVEVAVPWWRDQAYYDEAGRGTYDRDGGGVLITQAIHTIDLMLWLTGPVSRVQALTATSILHKMEAEDFAVAGLQFANGAVGSFTASTCSFPGSSESIVLHFEKASLHLQAGVLTVSWRNGKTETYGTDSATGGGADPMAFTHEWHQSVLENFSEAVRRGVPPAITGREALAAQRLIHAIEDSARKGRTCELEQ</sequence>
<comment type="caution">
    <text evidence="3">The sequence shown here is derived from an EMBL/GenBank/DDBJ whole genome shotgun (WGS) entry which is preliminary data.</text>
</comment>
<dbReference type="Gene3D" id="3.40.50.720">
    <property type="entry name" value="NAD(P)-binding Rossmann-like Domain"/>
    <property type="match status" value="1"/>
</dbReference>